<dbReference type="NCBIfam" id="NF003765">
    <property type="entry name" value="PRK05359.1"/>
    <property type="match status" value="1"/>
</dbReference>
<dbReference type="AlphaFoldDB" id="A0A7R8ZZ86"/>
<dbReference type="InterPro" id="IPR022894">
    <property type="entry name" value="Oligoribonuclease"/>
</dbReference>
<comment type="similarity">
    <text evidence="1">Belongs to the oligoribonuclease family.</text>
</comment>
<dbReference type="InterPro" id="IPR013520">
    <property type="entry name" value="Ribonucl_H"/>
</dbReference>
<dbReference type="GO" id="GO:0000175">
    <property type="term" value="F:3'-5'-RNA exonuclease activity"/>
    <property type="evidence" value="ECO:0007669"/>
    <property type="project" value="InterPro"/>
</dbReference>
<accession>A0A7R8ZZ86</accession>
<proteinExistence type="inferred from homology"/>
<keyword evidence="2" id="KW-0540">Nuclease</keyword>
<dbReference type="GO" id="GO:0005739">
    <property type="term" value="C:mitochondrion"/>
    <property type="evidence" value="ECO:0007669"/>
    <property type="project" value="TreeGrafter"/>
</dbReference>
<dbReference type="FunFam" id="3.30.420.10:FF:000003">
    <property type="entry name" value="Oligoribonuclease"/>
    <property type="match status" value="1"/>
</dbReference>
<protein>
    <recommendedName>
        <fullName evidence="5">Probable oligoribonuclease</fullName>
    </recommendedName>
</protein>
<evidence type="ECO:0000256" key="2">
    <source>
        <dbReference type="ARBA" id="ARBA00022722"/>
    </source>
</evidence>
<dbReference type="EMBL" id="CAJPEV010000190">
    <property type="protein sequence ID" value="CAG0882052.1"/>
    <property type="molecule type" value="Genomic_DNA"/>
</dbReference>
<organism evidence="7">
    <name type="scientific">Darwinula stevensoni</name>
    <dbReference type="NCBI Taxonomy" id="69355"/>
    <lineage>
        <taxon>Eukaryota</taxon>
        <taxon>Metazoa</taxon>
        <taxon>Ecdysozoa</taxon>
        <taxon>Arthropoda</taxon>
        <taxon>Crustacea</taxon>
        <taxon>Oligostraca</taxon>
        <taxon>Ostracoda</taxon>
        <taxon>Podocopa</taxon>
        <taxon>Podocopida</taxon>
        <taxon>Darwinulocopina</taxon>
        <taxon>Darwinuloidea</taxon>
        <taxon>Darwinulidae</taxon>
        <taxon>Darwinula</taxon>
    </lineage>
</organism>
<dbReference type="OrthoDB" id="270189at2759"/>
<evidence type="ECO:0000256" key="1">
    <source>
        <dbReference type="ARBA" id="ARBA00009921"/>
    </source>
</evidence>
<evidence type="ECO:0000256" key="5">
    <source>
        <dbReference type="ARBA" id="ARBA00072681"/>
    </source>
</evidence>
<dbReference type="Gene3D" id="3.30.420.10">
    <property type="entry name" value="Ribonuclease H-like superfamily/Ribonuclease H"/>
    <property type="match status" value="1"/>
</dbReference>
<dbReference type="SMART" id="SM00479">
    <property type="entry name" value="EXOIII"/>
    <property type="match status" value="1"/>
</dbReference>
<keyword evidence="3" id="KW-0378">Hydrolase</keyword>
<gene>
    <name evidence="7" type="ORF">DSTB1V02_LOCUS1855</name>
</gene>
<dbReference type="CDD" id="cd06135">
    <property type="entry name" value="Orn"/>
    <property type="match status" value="1"/>
</dbReference>
<evidence type="ECO:0000259" key="6">
    <source>
        <dbReference type="SMART" id="SM00479"/>
    </source>
</evidence>
<dbReference type="InterPro" id="IPR012337">
    <property type="entry name" value="RNaseH-like_sf"/>
</dbReference>
<name>A0A7R8ZZ86_9CRUS</name>
<dbReference type="Proteomes" id="UP000677054">
    <property type="component" value="Unassembled WGS sequence"/>
</dbReference>
<evidence type="ECO:0000256" key="4">
    <source>
        <dbReference type="ARBA" id="ARBA00022839"/>
    </source>
</evidence>
<feature type="domain" description="Exonuclease" evidence="6">
    <location>
        <begin position="54"/>
        <end position="228"/>
    </location>
</feature>
<sequence>MLRILSSRLPTRNILKIGRKASRAFFTHQNSQGLSQMSTQNLSSLSSVADSAKQLVWLDLELTGLEVESDHILEAACIVTDGDLNVVAECPLQVINWPDDILNNMAEWPKEHHLKTGLTQACRESKTSLEDAERILLEFLKKHVPKGKCPLAGNSVYMDRIFLMREMPLVHNYLHYRILDVSTIKELARRWYPQVIKSLPQKQFTHRAYQDILESIQELQAYRKTIFRSE</sequence>
<keyword evidence="8" id="KW-1185">Reference proteome</keyword>
<dbReference type="EMBL" id="LR899707">
    <property type="protein sequence ID" value="CAD7241877.1"/>
    <property type="molecule type" value="Genomic_DNA"/>
</dbReference>
<dbReference type="PANTHER" id="PTHR11046:SF0">
    <property type="entry name" value="OLIGORIBONUCLEASE, MITOCHONDRIAL"/>
    <property type="match status" value="1"/>
</dbReference>
<dbReference type="SUPFAM" id="SSF53098">
    <property type="entry name" value="Ribonuclease H-like"/>
    <property type="match status" value="1"/>
</dbReference>
<evidence type="ECO:0000313" key="7">
    <source>
        <dbReference type="EMBL" id="CAD7241877.1"/>
    </source>
</evidence>
<dbReference type="PANTHER" id="PTHR11046">
    <property type="entry name" value="OLIGORIBONUCLEASE, MITOCHONDRIAL"/>
    <property type="match status" value="1"/>
</dbReference>
<evidence type="ECO:0000256" key="3">
    <source>
        <dbReference type="ARBA" id="ARBA00022801"/>
    </source>
</evidence>
<evidence type="ECO:0000313" key="8">
    <source>
        <dbReference type="Proteomes" id="UP000677054"/>
    </source>
</evidence>
<dbReference type="InterPro" id="IPR036397">
    <property type="entry name" value="RNaseH_sf"/>
</dbReference>
<reference evidence="7" key="1">
    <citation type="submission" date="2020-11" db="EMBL/GenBank/DDBJ databases">
        <authorList>
            <person name="Tran Van P."/>
        </authorList>
    </citation>
    <scope>NUCLEOTIDE SEQUENCE</scope>
</reference>
<dbReference type="GO" id="GO:0003676">
    <property type="term" value="F:nucleic acid binding"/>
    <property type="evidence" value="ECO:0007669"/>
    <property type="project" value="InterPro"/>
</dbReference>
<dbReference type="Pfam" id="PF00929">
    <property type="entry name" value="RNase_T"/>
    <property type="match status" value="1"/>
</dbReference>
<keyword evidence="4" id="KW-0269">Exonuclease</keyword>